<keyword evidence="3" id="KW-1185">Reference proteome</keyword>
<organism evidence="2 3">
    <name type="scientific">Catenulispora yoronensis</name>
    <dbReference type="NCBI Taxonomy" id="450799"/>
    <lineage>
        <taxon>Bacteria</taxon>
        <taxon>Bacillati</taxon>
        <taxon>Actinomycetota</taxon>
        <taxon>Actinomycetes</taxon>
        <taxon>Catenulisporales</taxon>
        <taxon>Catenulisporaceae</taxon>
        <taxon>Catenulispora</taxon>
    </lineage>
</organism>
<accession>A0ABN2TNF3</accession>
<dbReference type="PANTHER" id="PTHR42879">
    <property type="entry name" value="3-OXOACYL-(ACYL-CARRIER-PROTEIN) REDUCTASE"/>
    <property type="match status" value="1"/>
</dbReference>
<reference evidence="2 3" key="1">
    <citation type="journal article" date="2019" name="Int. J. Syst. Evol. Microbiol.">
        <title>The Global Catalogue of Microorganisms (GCM) 10K type strain sequencing project: providing services to taxonomists for standard genome sequencing and annotation.</title>
        <authorList>
            <consortium name="The Broad Institute Genomics Platform"/>
            <consortium name="The Broad Institute Genome Sequencing Center for Infectious Disease"/>
            <person name="Wu L."/>
            <person name="Ma J."/>
        </authorList>
    </citation>
    <scope>NUCLEOTIDE SEQUENCE [LARGE SCALE GENOMIC DNA]</scope>
    <source>
        <strain evidence="2 3">JCM 16014</strain>
    </source>
</reference>
<dbReference type="InterPro" id="IPR050259">
    <property type="entry name" value="SDR"/>
</dbReference>
<dbReference type="PRINTS" id="PR00080">
    <property type="entry name" value="SDRFAMILY"/>
</dbReference>
<dbReference type="RefSeq" id="WP_344663955.1">
    <property type="nucleotide sequence ID" value="NZ_BAAAQN010000003.1"/>
</dbReference>
<protein>
    <submittedName>
        <fullName evidence="2">SDR family oxidoreductase</fullName>
    </submittedName>
</protein>
<dbReference type="Proteomes" id="UP001500751">
    <property type="component" value="Unassembled WGS sequence"/>
</dbReference>
<name>A0ABN2TNF3_9ACTN</name>
<proteinExistence type="inferred from homology"/>
<sequence length="263" mass="26299">MSAENAVAVTVTDTVAVAVVTGAASGIGRATALRLAADGFHVAMMDLDAAGLAATGELVQDAGGRARAFPVDLCDPLAVGSVTREIAVTVGAPELLVNVAGIGVAATVLETSDEDWNRVLAVNLTGPFLTTRAILPLMLDRGTGVIVNIASVAGQVGIPKRAAYCASKAGLVGLTKAVAVDHGHEGIRSVAICPGTVETEWIGKILANAPDPAAARAAMSARQLDGRMGTPEEIAALVAFLAGPDGRFVNGTALIADGGMTAA</sequence>
<gene>
    <name evidence="2" type="ORF">GCM10009839_06510</name>
</gene>
<dbReference type="SUPFAM" id="SSF51735">
    <property type="entry name" value="NAD(P)-binding Rossmann-fold domains"/>
    <property type="match status" value="1"/>
</dbReference>
<evidence type="ECO:0000313" key="3">
    <source>
        <dbReference type="Proteomes" id="UP001500751"/>
    </source>
</evidence>
<dbReference type="PRINTS" id="PR00081">
    <property type="entry name" value="GDHRDH"/>
</dbReference>
<dbReference type="InterPro" id="IPR036291">
    <property type="entry name" value="NAD(P)-bd_dom_sf"/>
</dbReference>
<comment type="caution">
    <text evidence="2">The sequence shown here is derived from an EMBL/GenBank/DDBJ whole genome shotgun (WGS) entry which is preliminary data.</text>
</comment>
<comment type="similarity">
    <text evidence="1">Belongs to the short-chain dehydrogenases/reductases (SDR) family.</text>
</comment>
<evidence type="ECO:0000313" key="2">
    <source>
        <dbReference type="EMBL" id="GAA2014314.1"/>
    </source>
</evidence>
<dbReference type="PANTHER" id="PTHR42879:SF2">
    <property type="entry name" value="3-OXOACYL-[ACYL-CARRIER-PROTEIN] REDUCTASE FABG"/>
    <property type="match status" value="1"/>
</dbReference>
<dbReference type="InterPro" id="IPR020904">
    <property type="entry name" value="Sc_DH/Rdtase_CS"/>
</dbReference>
<dbReference type="EMBL" id="BAAAQN010000003">
    <property type="protein sequence ID" value="GAA2014314.1"/>
    <property type="molecule type" value="Genomic_DNA"/>
</dbReference>
<dbReference type="Pfam" id="PF13561">
    <property type="entry name" value="adh_short_C2"/>
    <property type="match status" value="1"/>
</dbReference>
<dbReference type="InterPro" id="IPR002347">
    <property type="entry name" value="SDR_fam"/>
</dbReference>
<dbReference type="PROSITE" id="PS00061">
    <property type="entry name" value="ADH_SHORT"/>
    <property type="match status" value="1"/>
</dbReference>
<evidence type="ECO:0000256" key="1">
    <source>
        <dbReference type="ARBA" id="ARBA00006484"/>
    </source>
</evidence>
<dbReference type="Gene3D" id="3.40.50.720">
    <property type="entry name" value="NAD(P)-binding Rossmann-like Domain"/>
    <property type="match status" value="1"/>
</dbReference>